<dbReference type="Pfam" id="PF25952">
    <property type="entry name" value="DUF7990"/>
    <property type="match status" value="1"/>
</dbReference>
<proteinExistence type="predicted"/>
<evidence type="ECO:0000313" key="1">
    <source>
        <dbReference type="EMBL" id="ABM62956.1"/>
    </source>
</evidence>
<sequence>MSAADSSWWALLQQLLRGYDQSLRLGHDAEVKRELQEQEDLILLMLFGEAMGLPNPASYYTLELYPALIESYHEWHQRMGMDHSPLDHIRCC</sequence>
<gene>
    <name evidence="1" type="ordered locus">Hhal_2192</name>
</gene>
<evidence type="ECO:0008006" key="3">
    <source>
        <dbReference type="Google" id="ProtNLM"/>
    </source>
</evidence>
<dbReference type="STRING" id="349124.Hhal_2192"/>
<organism evidence="1 2">
    <name type="scientific">Halorhodospira halophila (strain DSM 244 / SL1)</name>
    <name type="common">Ectothiorhodospira halophila (strain DSM 244 / SL1)</name>
    <dbReference type="NCBI Taxonomy" id="349124"/>
    <lineage>
        <taxon>Bacteria</taxon>
        <taxon>Pseudomonadati</taxon>
        <taxon>Pseudomonadota</taxon>
        <taxon>Gammaproteobacteria</taxon>
        <taxon>Chromatiales</taxon>
        <taxon>Ectothiorhodospiraceae</taxon>
        <taxon>Halorhodospira</taxon>
    </lineage>
</organism>
<dbReference type="AlphaFoldDB" id="A1WZ44"/>
<dbReference type="InterPro" id="IPR047717">
    <property type="entry name" value="CC_star_Cory"/>
</dbReference>
<dbReference type="RefSeq" id="WP_011814978.1">
    <property type="nucleotide sequence ID" value="NC_008789.1"/>
</dbReference>
<reference evidence="1 2" key="2">
    <citation type="journal article" date="2013" name="Stand. Genomic Sci.">
        <title>Complete genome sequence of Halorhodospira halophila SL1.</title>
        <authorList>
            <person name="Challacombe J.F."/>
            <person name="Majid S."/>
            <person name="Deole R."/>
            <person name="Brettin T.S."/>
            <person name="Bruce D."/>
            <person name="Delano S.F."/>
            <person name="Detter J.C."/>
            <person name="Gleasner C.D."/>
            <person name="Han C.S."/>
            <person name="Misra M."/>
            <person name="Reitenga K.G."/>
            <person name="Mikhailova N."/>
            <person name="Woyke T."/>
            <person name="Pitluck S."/>
            <person name="Nolan M."/>
            <person name="Land M.L."/>
            <person name="Saunders E."/>
            <person name="Tapia R."/>
            <person name="Lapidus A."/>
            <person name="Ivanova N."/>
            <person name="Hoff W.D."/>
        </authorList>
    </citation>
    <scope>NUCLEOTIDE SEQUENCE [LARGE SCALE GENOMIC DNA]</scope>
    <source>
        <strain evidence="2">DSM 244 / SL1</strain>
    </source>
</reference>
<dbReference type="HOGENOM" id="CLU_176775_1_0_6"/>
<name>A1WZ44_HALHL</name>
<keyword evidence="2" id="KW-1185">Reference proteome</keyword>
<dbReference type="InterPro" id="IPR058303">
    <property type="entry name" value="DUF7990"/>
</dbReference>
<dbReference type="KEGG" id="hha:Hhal_2192"/>
<accession>A1WZ44</accession>
<dbReference type="NCBIfam" id="NF041419">
    <property type="entry name" value="CC_star_Cory"/>
    <property type="match status" value="1"/>
</dbReference>
<dbReference type="Proteomes" id="UP000000647">
    <property type="component" value="Chromosome"/>
</dbReference>
<dbReference type="EMBL" id="CP000544">
    <property type="protein sequence ID" value="ABM62956.1"/>
    <property type="molecule type" value="Genomic_DNA"/>
</dbReference>
<dbReference type="OrthoDB" id="5358049at2"/>
<evidence type="ECO:0000313" key="2">
    <source>
        <dbReference type="Proteomes" id="UP000000647"/>
    </source>
</evidence>
<protein>
    <recommendedName>
        <fullName evidence="3">DNA helicase</fullName>
    </recommendedName>
</protein>
<dbReference type="eggNOG" id="ENOG5032S6W">
    <property type="taxonomic scope" value="Bacteria"/>
</dbReference>
<reference evidence="2" key="1">
    <citation type="submission" date="2006-12" db="EMBL/GenBank/DDBJ databases">
        <title>Complete sequence of Halorhodospira halophila SL1.</title>
        <authorList>
            <consortium name="US DOE Joint Genome Institute"/>
            <person name="Copeland A."/>
            <person name="Lucas S."/>
            <person name="Lapidus A."/>
            <person name="Barry K."/>
            <person name="Detter J.C."/>
            <person name="Glavina del Rio T."/>
            <person name="Hammon N."/>
            <person name="Israni S."/>
            <person name="Dalin E."/>
            <person name="Tice H."/>
            <person name="Pitluck S."/>
            <person name="Saunders E."/>
            <person name="Brettin T."/>
            <person name="Bruce D."/>
            <person name="Han C."/>
            <person name="Tapia R."/>
            <person name="Schmutz J."/>
            <person name="Larimer F."/>
            <person name="Land M."/>
            <person name="Hauser L."/>
            <person name="Kyrpides N."/>
            <person name="Mikhailova N."/>
            <person name="Hoff W."/>
            <person name="Richardson P."/>
        </authorList>
    </citation>
    <scope>NUCLEOTIDE SEQUENCE [LARGE SCALE GENOMIC DNA]</scope>
    <source>
        <strain evidence="2">DSM 244 / SL1</strain>
    </source>
</reference>